<gene>
    <name evidence="1" type="ORF">BpHYR1_038493</name>
</gene>
<keyword evidence="2" id="KW-1185">Reference proteome</keyword>
<dbReference type="Proteomes" id="UP000276133">
    <property type="component" value="Unassembled WGS sequence"/>
</dbReference>
<organism evidence="1 2">
    <name type="scientific">Brachionus plicatilis</name>
    <name type="common">Marine rotifer</name>
    <name type="synonym">Brachionus muelleri</name>
    <dbReference type="NCBI Taxonomy" id="10195"/>
    <lineage>
        <taxon>Eukaryota</taxon>
        <taxon>Metazoa</taxon>
        <taxon>Spiralia</taxon>
        <taxon>Gnathifera</taxon>
        <taxon>Rotifera</taxon>
        <taxon>Eurotatoria</taxon>
        <taxon>Monogononta</taxon>
        <taxon>Pseudotrocha</taxon>
        <taxon>Ploima</taxon>
        <taxon>Brachionidae</taxon>
        <taxon>Brachionus</taxon>
    </lineage>
</organism>
<reference evidence="1 2" key="1">
    <citation type="journal article" date="2018" name="Sci. Rep.">
        <title>Genomic signatures of local adaptation to the degree of environmental predictability in rotifers.</title>
        <authorList>
            <person name="Franch-Gras L."/>
            <person name="Hahn C."/>
            <person name="Garcia-Roger E.M."/>
            <person name="Carmona M.J."/>
            <person name="Serra M."/>
            <person name="Gomez A."/>
        </authorList>
    </citation>
    <scope>NUCLEOTIDE SEQUENCE [LARGE SCALE GENOMIC DNA]</scope>
    <source>
        <strain evidence="1">HYR1</strain>
    </source>
</reference>
<dbReference type="AlphaFoldDB" id="A0A3M7RAR8"/>
<evidence type="ECO:0000313" key="1">
    <source>
        <dbReference type="EMBL" id="RNA20335.1"/>
    </source>
</evidence>
<protein>
    <submittedName>
        <fullName evidence="1">Uncharacterized protein</fullName>
    </submittedName>
</protein>
<accession>A0A3M7RAR8</accession>
<sequence>MRNKTNREIVEALTLYSLANFEVRYTFSLFANLFFIHFYQLEILDKQLLVIVGESSEILEINIKFYWLKI</sequence>
<evidence type="ECO:0000313" key="2">
    <source>
        <dbReference type="Proteomes" id="UP000276133"/>
    </source>
</evidence>
<proteinExistence type="predicted"/>
<name>A0A3M7RAR8_BRAPC</name>
<dbReference type="EMBL" id="REGN01003875">
    <property type="protein sequence ID" value="RNA20335.1"/>
    <property type="molecule type" value="Genomic_DNA"/>
</dbReference>
<comment type="caution">
    <text evidence="1">The sequence shown here is derived from an EMBL/GenBank/DDBJ whole genome shotgun (WGS) entry which is preliminary data.</text>
</comment>